<dbReference type="SUPFAM" id="SSF103481">
    <property type="entry name" value="Multidrug resistance efflux transporter EmrE"/>
    <property type="match status" value="1"/>
</dbReference>
<feature type="transmembrane region" description="Helical" evidence="6">
    <location>
        <begin position="252"/>
        <end position="271"/>
    </location>
</feature>
<dbReference type="RefSeq" id="WP_067012483.1">
    <property type="nucleotide sequence ID" value="NZ_FLOB01000001.1"/>
</dbReference>
<feature type="transmembrane region" description="Helical" evidence="6">
    <location>
        <begin position="189"/>
        <end position="208"/>
    </location>
</feature>
<evidence type="ECO:0000256" key="5">
    <source>
        <dbReference type="ARBA" id="ARBA00023136"/>
    </source>
</evidence>
<feature type="transmembrane region" description="Helical" evidence="6">
    <location>
        <begin position="220"/>
        <end position="240"/>
    </location>
</feature>
<reference evidence="8 9" key="1">
    <citation type="submission" date="2016-06" db="EMBL/GenBank/DDBJ databases">
        <authorList>
            <person name="Kjaerup R.B."/>
            <person name="Dalgaard T.S."/>
            <person name="Juul-Madsen H.R."/>
        </authorList>
    </citation>
    <scope>NUCLEOTIDE SEQUENCE [LARGE SCALE GENOMIC DNA]</scope>
    <source>
        <strain evidence="8 9">CECT 8886</strain>
    </source>
</reference>
<evidence type="ECO:0000259" key="7">
    <source>
        <dbReference type="Pfam" id="PF00892"/>
    </source>
</evidence>
<evidence type="ECO:0000256" key="1">
    <source>
        <dbReference type="ARBA" id="ARBA00004651"/>
    </source>
</evidence>
<feature type="transmembrane region" description="Helical" evidence="6">
    <location>
        <begin position="32"/>
        <end position="53"/>
    </location>
</feature>
<evidence type="ECO:0000313" key="9">
    <source>
        <dbReference type="Proteomes" id="UP000092544"/>
    </source>
</evidence>
<keyword evidence="2" id="KW-1003">Cell membrane</keyword>
<feature type="transmembrane region" description="Helical" evidence="6">
    <location>
        <begin position="277"/>
        <end position="296"/>
    </location>
</feature>
<keyword evidence="5 6" id="KW-0472">Membrane</keyword>
<dbReference type="AlphaFoldDB" id="A0A1A8T4G8"/>
<dbReference type="Proteomes" id="UP000092544">
    <property type="component" value="Unassembled WGS sequence"/>
</dbReference>
<feature type="transmembrane region" description="Helical" evidence="6">
    <location>
        <begin position="161"/>
        <end position="177"/>
    </location>
</feature>
<dbReference type="PANTHER" id="PTHR32322:SF18">
    <property type="entry name" value="S-ADENOSYLMETHIONINE_S-ADENOSYLHOMOCYSTEINE TRANSPORTER"/>
    <property type="match status" value="1"/>
</dbReference>
<evidence type="ECO:0000256" key="3">
    <source>
        <dbReference type="ARBA" id="ARBA00022692"/>
    </source>
</evidence>
<dbReference type="EMBL" id="FLOB01000001">
    <property type="protein sequence ID" value="SBS26386.1"/>
    <property type="molecule type" value="Genomic_DNA"/>
</dbReference>
<feature type="domain" description="EamA" evidence="7">
    <location>
        <begin position="3"/>
        <end position="145"/>
    </location>
</feature>
<sequence>MNALLLLFLWAWLMASSFIVSGHMVQYASPLATSAVRFLLSLLMMLPALMVNWHRSGLNILDQFRALFQSKRRLLHYLMISGALVGFFVGLFTALELTTPLHTSVLYTLIPLMGVLIAFVWLRELPSWWRVLGFVLGSMGSMIVLLATHSSGTFGWNKGDSLFLGACFLLAFHVVSVQKWGRTLGALPGAFMIMLFGSVWLLPIALIWGNIEQVQWLSFGFWSTILYLTIFTTLLTFVLQQRLVTTVGASRLLAFSYTVPIWVAVYTAFSQARWSDLFDFGFVTGVSIVLLALILIRDNRGVIAAKQV</sequence>
<dbReference type="STRING" id="1792290.MSP8886_00589"/>
<feature type="transmembrane region" description="Helical" evidence="6">
    <location>
        <begin position="101"/>
        <end position="122"/>
    </location>
</feature>
<dbReference type="InterPro" id="IPR037185">
    <property type="entry name" value="EmrE-like"/>
</dbReference>
<accession>A0A1A8T4G8</accession>
<proteinExistence type="predicted"/>
<gene>
    <name evidence="8" type="ORF">MSP8886_00589</name>
</gene>
<feature type="transmembrane region" description="Helical" evidence="6">
    <location>
        <begin position="129"/>
        <end position="149"/>
    </location>
</feature>
<evidence type="ECO:0000256" key="6">
    <source>
        <dbReference type="SAM" id="Phobius"/>
    </source>
</evidence>
<comment type="subcellular location">
    <subcellularLocation>
        <location evidence="1">Cell membrane</location>
        <topology evidence="1">Multi-pass membrane protein</topology>
    </subcellularLocation>
</comment>
<evidence type="ECO:0000256" key="2">
    <source>
        <dbReference type="ARBA" id="ARBA00022475"/>
    </source>
</evidence>
<dbReference type="OrthoDB" id="6101414at2"/>
<protein>
    <submittedName>
        <fullName evidence="8">EamA-like transporter family protein</fullName>
    </submittedName>
</protein>
<dbReference type="InterPro" id="IPR000620">
    <property type="entry name" value="EamA_dom"/>
</dbReference>
<evidence type="ECO:0000313" key="8">
    <source>
        <dbReference type="EMBL" id="SBS26386.1"/>
    </source>
</evidence>
<keyword evidence="9" id="KW-1185">Reference proteome</keyword>
<dbReference type="GO" id="GO:0005886">
    <property type="term" value="C:plasma membrane"/>
    <property type="evidence" value="ECO:0007669"/>
    <property type="project" value="UniProtKB-SubCell"/>
</dbReference>
<feature type="transmembrane region" description="Helical" evidence="6">
    <location>
        <begin position="74"/>
        <end position="95"/>
    </location>
</feature>
<organism evidence="8 9">
    <name type="scientific">Marinomonas spartinae</name>
    <dbReference type="NCBI Taxonomy" id="1792290"/>
    <lineage>
        <taxon>Bacteria</taxon>
        <taxon>Pseudomonadati</taxon>
        <taxon>Pseudomonadota</taxon>
        <taxon>Gammaproteobacteria</taxon>
        <taxon>Oceanospirillales</taxon>
        <taxon>Oceanospirillaceae</taxon>
        <taxon>Marinomonas</taxon>
    </lineage>
</organism>
<dbReference type="PANTHER" id="PTHR32322">
    <property type="entry name" value="INNER MEMBRANE TRANSPORTER"/>
    <property type="match status" value="1"/>
</dbReference>
<keyword evidence="3 6" id="KW-0812">Transmembrane</keyword>
<name>A0A1A8T4G8_9GAMM</name>
<dbReference type="Pfam" id="PF00892">
    <property type="entry name" value="EamA"/>
    <property type="match status" value="2"/>
</dbReference>
<feature type="domain" description="EamA" evidence="7">
    <location>
        <begin position="158"/>
        <end position="296"/>
    </location>
</feature>
<dbReference type="InterPro" id="IPR050638">
    <property type="entry name" value="AA-Vitamin_Transporters"/>
</dbReference>
<keyword evidence="4 6" id="KW-1133">Transmembrane helix</keyword>
<evidence type="ECO:0000256" key="4">
    <source>
        <dbReference type="ARBA" id="ARBA00022989"/>
    </source>
</evidence>